<evidence type="ECO:0000256" key="3">
    <source>
        <dbReference type="ARBA" id="ARBA00023125"/>
    </source>
</evidence>
<evidence type="ECO:0000256" key="4">
    <source>
        <dbReference type="ARBA" id="ARBA00023163"/>
    </source>
</evidence>
<feature type="domain" description="HTH lysR-type" evidence="5">
    <location>
        <begin position="2"/>
        <end position="59"/>
    </location>
</feature>
<reference evidence="7" key="1">
    <citation type="journal article" date="2019" name="Int. J. Syst. Evol. Microbiol.">
        <title>The Global Catalogue of Microorganisms (GCM) 10K type strain sequencing project: providing services to taxonomists for standard genome sequencing and annotation.</title>
        <authorList>
            <consortium name="The Broad Institute Genomics Platform"/>
            <consortium name="The Broad Institute Genome Sequencing Center for Infectious Disease"/>
            <person name="Wu L."/>
            <person name="Ma J."/>
        </authorList>
    </citation>
    <scope>NUCLEOTIDE SEQUENCE [LARGE SCALE GENOMIC DNA]</scope>
    <source>
        <strain evidence="7">CCM 8896</strain>
    </source>
</reference>
<comment type="similarity">
    <text evidence="1">Belongs to the LysR transcriptional regulatory family.</text>
</comment>
<dbReference type="PRINTS" id="PR00039">
    <property type="entry name" value="HTHLYSR"/>
</dbReference>
<sequence length="291" mass="32896">MIDNYLLEELVTFAQTKTLAKAAQQLHVTQPTLTRGMQKLETELGVQLFQRRPNRIVLTATGVFAAETAAKLLQQNQSFATTIRNFDQTQTVVKIRSVLPGPLMIAEHTQSQSPQKIQIDSTLLPRTQVSQSLENNTATLIFSDQNLATDQISSQLIGIESLAVNLNKFMYQANQTTIHFADLKNLSFIVLNDIGPWRKIIQQAIPGAKFFYQAQQDALMEITAYSDFPYFSTNLSKLAPGYQRRVIEDDSRVRIPLSDDQAQMPVYASYLTRQSAIVQPLLQQFQEIWPD</sequence>
<dbReference type="EMBL" id="JBHTOP010000002">
    <property type="protein sequence ID" value="MFD1670691.1"/>
    <property type="molecule type" value="Genomic_DNA"/>
</dbReference>
<proteinExistence type="inferred from homology"/>
<evidence type="ECO:0000256" key="1">
    <source>
        <dbReference type="ARBA" id="ARBA00009437"/>
    </source>
</evidence>
<name>A0ABW4J2V2_9LACO</name>
<gene>
    <name evidence="6" type="ORF">ACFQ5M_01130</name>
</gene>
<dbReference type="SUPFAM" id="SSF46785">
    <property type="entry name" value="Winged helix' DNA-binding domain"/>
    <property type="match status" value="1"/>
</dbReference>
<accession>A0ABW4J2V2</accession>
<dbReference type="PANTHER" id="PTHR30346">
    <property type="entry name" value="TRANSCRIPTIONAL DUAL REGULATOR HCAR-RELATED"/>
    <property type="match status" value="1"/>
</dbReference>
<dbReference type="PANTHER" id="PTHR30346:SF28">
    <property type="entry name" value="HTH-TYPE TRANSCRIPTIONAL REGULATOR CYNR"/>
    <property type="match status" value="1"/>
</dbReference>
<organism evidence="6 7">
    <name type="scientific">Agrilactobacillus yilanensis</name>
    <dbReference type="NCBI Taxonomy" id="2485997"/>
    <lineage>
        <taxon>Bacteria</taxon>
        <taxon>Bacillati</taxon>
        <taxon>Bacillota</taxon>
        <taxon>Bacilli</taxon>
        <taxon>Lactobacillales</taxon>
        <taxon>Lactobacillaceae</taxon>
        <taxon>Agrilactobacillus</taxon>
    </lineage>
</organism>
<dbReference type="Gene3D" id="1.10.10.10">
    <property type="entry name" value="Winged helix-like DNA-binding domain superfamily/Winged helix DNA-binding domain"/>
    <property type="match status" value="1"/>
</dbReference>
<dbReference type="InterPro" id="IPR036388">
    <property type="entry name" value="WH-like_DNA-bd_sf"/>
</dbReference>
<dbReference type="PROSITE" id="PS50931">
    <property type="entry name" value="HTH_LYSR"/>
    <property type="match status" value="1"/>
</dbReference>
<dbReference type="Proteomes" id="UP001597267">
    <property type="component" value="Unassembled WGS sequence"/>
</dbReference>
<evidence type="ECO:0000313" key="7">
    <source>
        <dbReference type="Proteomes" id="UP001597267"/>
    </source>
</evidence>
<evidence type="ECO:0000256" key="2">
    <source>
        <dbReference type="ARBA" id="ARBA00023015"/>
    </source>
</evidence>
<keyword evidence="7" id="KW-1185">Reference proteome</keyword>
<keyword evidence="3" id="KW-0238">DNA-binding</keyword>
<keyword evidence="4" id="KW-0804">Transcription</keyword>
<evidence type="ECO:0000313" key="6">
    <source>
        <dbReference type="EMBL" id="MFD1670691.1"/>
    </source>
</evidence>
<keyword evidence="2" id="KW-0805">Transcription regulation</keyword>
<comment type="caution">
    <text evidence="6">The sequence shown here is derived from an EMBL/GenBank/DDBJ whole genome shotgun (WGS) entry which is preliminary data.</text>
</comment>
<protein>
    <submittedName>
        <fullName evidence="6">LysR family transcriptional regulator</fullName>
    </submittedName>
</protein>
<dbReference type="Pfam" id="PF00126">
    <property type="entry name" value="HTH_1"/>
    <property type="match status" value="1"/>
</dbReference>
<dbReference type="InterPro" id="IPR000847">
    <property type="entry name" value="LysR_HTH_N"/>
</dbReference>
<evidence type="ECO:0000259" key="5">
    <source>
        <dbReference type="PROSITE" id="PS50931"/>
    </source>
</evidence>
<dbReference type="InterPro" id="IPR036390">
    <property type="entry name" value="WH_DNA-bd_sf"/>
</dbReference>
<dbReference type="RefSeq" id="WP_125712390.1">
    <property type="nucleotide sequence ID" value="NZ_JBHTOP010000002.1"/>
</dbReference>